<dbReference type="AlphaFoldDB" id="A0A2G8JRW9"/>
<comment type="caution">
    <text evidence="1">The sequence shown here is derived from an EMBL/GenBank/DDBJ whole genome shotgun (WGS) entry which is preliminary data.</text>
</comment>
<reference evidence="1 2" key="1">
    <citation type="journal article" date="2017" name="PLoS Biol.">
        <title>The sea cucumber genome provides insights into morphological evolution and visceral regeneration.</title>
        <authorList>
            <person name="Zhang X."/>
            <person name="Sun L."/>
            <person name="Yuan J."/>
            <person name="Sun Y."/>
            <person name="Gao Y."/>
            <person name="Zhang L."/>
            <person name="Li S."/>
            <person name="Dai H."/>
            <person name="Hamel J.F."/>
            <person name="Liu C."/>
            <person name="Yu Y."/>
            <person name="Liu S."/>
            <person name="Lin W."/>
            <person name="Guo K."/>
            <person name="Jin S."/>
            <person name="Xu P."/>
            <person name="Storey K.B."/>
            <person name="Huan P."/>
            <person name="Zhang T."/>
            <person name="Zhou Y."/>
            <person name="Zhang J."/>
            <person name="Lin C."/>
            <person name="Li X."/>
            <person name="Xing L."/>
            <person name="Huo D."/>
            <person name="Sun M."/>
            <person name="Wang L."/>
            <person name="Mercier A."/>
            <person name="Li F."/>
            <person name="Yang H."/>
            <person name="Xiang J."/>
        </authorList>
    </citation>
    <scope>NUCLEOTIDE SEQUENCE [LARGE SCALE GENOMIC DNA]</scope>
    <source>
        <strain evidence="1">Shaxun</strain>
        <tissue evidence="1">Muscle</tissue>
    </source>
</reference>
<protein>
    <submittedName>
        <fullName evidence="1">Uncharacterized protein</fullName>
    </submittedName>
</protein>
<proteinExistence type="predicted"/>
<dbReference type="Proteomes" id="UP000230750">
    <property type="component" value="Unassembled WGS sequence"/>
</dbReference>
<name>A0A2G8JRW9_STIJA</name>
<dbReference type="OrthoDB" id="6416765at2759"/>
<sequence length="311" mass="35809">MAGNDVDHWQFNEDICILFDAIVATFDNYSNQDEAATFSNSRNMREVMRETYTNDMSNRISDRPDYSDKLMRWTYTYTYLPRHVHLVYAALMKAYTPEHMESFEKLKEQPIVCCVGGGPNIDALGLCIFLRAVGCYGTLTTKVCVLDKYDDWRHTWEDMKQQLSCEYQSWMPQTEWAKFDMCSSLYPRAFFKVKSFGIINEADIITMIKSLSTVASSAEKMKLTVDQLMKKMKRGALLLFIDYAKSNAVKIVQQALSSNRSSHRVLHDELITDALTREIYSGSAETFTDRMEDQPVLGAGQNIMLLIHRFA</sequence>
<evidence type="ECO:0000313" key="2">
    <source>
        <dbReference type="Proteomes" id="UP000230750"/>
    </source>
</evidence>
<gene>
    <name evidence="1" type="ORF">BSL78_24693</name>
</gene>
<organism evidence="1 2">
    <name type="scientific">Stichopus japonicus</name>
    <name type="common">Sea cucumber</name>
    <dbReference type="NCBI Taxonomy" id="307972"/>
    <lineage>
        <taxon>Eukaryota</taxon>
        <taxon>Metazoa</taxon>
        <taxon>Echinodermata</taxon>
        <taxon>Eleutherozoa</taxon>
        <taxon>Echinozoa</taxon>
        <taxon>Holothuroidea</taxon>
        <taxon>Aspidochirotacea</taxon>
        <taxon>Aspidochirotida</taxon>
        <taxon>Stichopodidae</taxon>
        <taxon>Apostichopus</taxon>
    </lineage>
</organism>
<keyword evidence="2" id="KW-1185">Reference proteome</keyword>
<evidence type="ECO:0000313" key="1">
    <source>
        <dbReference type="EMBL" id="PIK38469.1"/>
    </source>
</evidence>
<accession>A0A2G8JRW9</accession>
<dbReference type="EMBL" id="MRZV01001354">
    <property type="protein sequence ID" value="PIK38469.1"/>
    <property type="molecule type" value="Genomic_DNA"/>
</dbReference>